<proteinExistence type="predicted"/>
<feature type="compositionally biased region" description="Low complexity" evidence="1">
    <location>
        <begin position="53"/>
        <end position="63"/>
    </location>
</feature>
<evidence type="ECO:0000313" key="5">
    <source>
        <dbReference type="Proteomes" id="UP001595872"/>
    </source>
</evidence>
<organism evidence="4 5">
    <name type="scientific">Actinomadura gamaensis</name>
    <dbReference type="NCBI Taxonomy" id="1763541"/>
    <lineage>
        <taxon>Bacteria</taxon>
        <taxon>Bacillati</taxon>
        <taxon>Actinomycetota</taxon>
        <taxon>Actinomycetes</taxon>
        <taxon>Streptosporangiales</taxon>
        <taxon>Thermomonosporaceae</taxon>
        <taxon>Actinomadura</taxon>
    </lineage>
</organism>
<feature type="region of interest" description="Disordered" evidence="1">
    <location>
        <begin position="301"/>
        <end position="334"/>
    </location>
</feature>
<evidence type="ECO:0008006" key="6">
    <source>
        <dbReference type="Google" id="ProtNLM"/>
    </source>
</evidence>
<accession>A0ABV9U793</accession>
<evidence type="ECO:0000256" key="3">
    <source>
        <dbReference type="SAM" id="SignalP"/>
    </source>
</evidence>
<keyword evidence="2" id="KW-0812">Transmembrane</keyword>
<feature type="region of interest" description="Disordered" evidence="1">
    <location>
        <begin position="348"/>
        <end position="382"/>
    </location>
</feature>
<gene>
    <name evidence="4" type="ORF">ACFPCY_25920</name>
</gene>
<dbReference type="Proteomes" id="UP001595872">
    <property type="component" value="Unassembled WGS sequence"/>
</dbReference>
<keyword evidence="2" id="KW-0472">Membrane</keyword>
<keyword evidence="3" id="KW-0732">Signal</keyword>
<keyword evidence="2" id="KW-1133">Transmembrane helix</keyword>
<name>A0ABV9U793_9ACTN</name>
<reference evidence="5" key="1">
    <citation type="journal article" date="2019" name="Int. J. Syst. Evol. Microbiol.">
        <title>The Global Catalogue of Microorganisms (GCM) 10K type strain sequencing project: providing services to taxonomists for standard genome sequencing and annotation.</title>
        <authorList>
            <consortium name="The Broad Institute Genomics Platform"/>
            <consortium name="The Broad Institute Genome Sequencing Center for Infectious Disease"/>
            <person name="Wu L."/>
            <person name="Ma J."/>
        </authorList>
    </citation>
    <scope>NUCLEOTIDE SEQUENCE [LARGE SCALE GENOMIC DNA]</scope>
    <source>
        <strain evidence="5">KLKA75</strain>
    </source>
</reference>
<keyword evidence="5" id="KW-1185">Reference proteome</keyword>
<evidence type="ECO:0000256" key="2">
    <source>
        <dbReference type="SAM" id="Phobius"/>
    </source>
</evidence>
<dbReference type="EMBL" id="JBHSIT010000008">
    <property type="protein sequence ID" value="MFC4910777.1"/>
    <property type="molecule type" value="Genomic_DNA"/>
</dbReference>
<feature type="compositionally biased region" description="Polar residues" evidence="1">
    <location>
        <begin position="312"/>
        <end position="327"/>
    </location>
</feature>
<feature type="region of interest" description="Disordered" evidence="1">
    <location>
        <begin position="28"/>
        <end position="100"/>
    </location>
</feature>
<feature type="compositionally biased region" description="Low complexity" evidence="1">
    <location>
        <begin position="29"/>
        <end position="41"/>
    </location>
</feature>
<evidence type="ECO:0000313" key="4">
    <source>
        <dbReference type="EMBL" id="MFC4910777.1"/>
    </source>
</evidence>
<dbReference type="SUPFAM" id="SSF63829">
    <property type="entry name" value="Calcium-dependent phosphotriesterase"/>
    <property type="match status" value="1"/>
</dbReference>
<feature type="signal peptide" evidence="3">
    <location>
        <begin position="1"/>
        <end position="25"/>
    </location>
</feature>
<feature type="transmembrane region" description="Helical" evidence="2">
    <location>
        <begin position="388"/>
        <end position="405"/>
    </location>
</feature>
<evidence type="ECO:0000256" key="1">
    <source>
        <dbReference type="SAM" id="MobiDB-lite"/>
    </source>
</evidence>
<protein>
    <recommendedName>
        <fullName evidence="6">WD40 repeat domain-containing protein</fullName>
    </recommendedName>
</protein>
<feature type="compositionally biased region" description="Low complexity" evidence="1">
    <location>
        <begin position="70"/>
        <end position="92"/>
    </location>
</feature>
<dbReference type="RefSeq" id="WP_378259427.1">
    <property type="nucleotide sequence ID" value="NZ_JBHSIT010000008.1"/>
</dbReference>
<comment type="caution">
    <text evidence="4">The sequence shown here is derived from an EMBL/GenBank/DDBJ whole genome shotgun (WGS) entry which is preliminary data.</text>
</comment>
<feature type="compositionally biased region" description="Pro residues" evidence="1">
    <location>
        <begin position="42"/>
        <end position="52"/>
    </location>
</feature>
<feature type="chain" id="PRO_5045770803" description="WD40 repeat domain-containing protein" evidence="3">
    <location>
        <begin position="26"/>
        <end position="409"/>
    </location>
</feature>
<sequence>MSRVAASVLALAVVSASLWPVPAAAVPLSPRSGPSASGHGPSAPPASAPPASAPLASAPPASALTGFSVPASGTPASSAPASGAPASGPGPSASGGTGGARVAFKIDDERIRESSGLAASAAHPGVVYTHNDSGGTAQIFAIGPDGGVRAVLTVGGARNRDWEAIAMGRDDRGRPAIFVADIGDNLGGAWPYVTVYRITEPPVLRSQTIEATAFRLKYEDGPRNAETLMINPRTNRLYIASKLLAGALYEAPAKLSASGFNKLRRVGDAPPIATDGAFAPDGNSFVIRTYFGARIYRMKPDGTPGDSHSIPLPQQKQGESVTYTPDGSSLLVGSEGDAQPVYQVPLTGADAVNGATPPPDPSGLASPPAKGRDDHDRGRLKHPDGRRVALVLTLGIAALVGYGLVRRRH</sequence>
<feature type="compositionally biased region" description="Basic and acidic residues" evidence="1">
    <location>
        <begin position="370"/>
        <end position="382"/>
    </location>
</feature>